<evidence type="ECO:0000256" key="7">
    <source>
        <dbReference type="ARBA" id="ARBA00022989"/>
    </source>
</evidence>
<dbReference type="Pfam" id="PF03706">
    <property type="entry name" value="LPG_synthase_TM"/>
    <property type="match status" value="1"/>
</dbReference>
<evidence type="ECO:0000256" key="8">
    <source>
        <dbReference type="ARBA" id="ARBA00023136"/>
    </source>
</evidence>
<evidence type="ECO:0000256" key="1">
    <source>
        <dbReference type="ARBA" id="ARBA00004651"/>
    </source>
</evidence>
<gene>
    <name evidence="12" type="ORF">NDI89_14280</name>
</gene>
<dbReference type="PANTHER" id="PTHR10859">
    <property type="entry name" value="GLYCOSYL TRANSFERASE"/>
    <property type="match status" value="1"/>
</dbReference>
<feature type="transmembrane region" description="Helical" evidence="10">
    <location>
        <begin position="494"/>
        <end position="516"/>
    </location>
</feature>
<evidence type="ECO:0000256" key="10">
    <source>
        <dbReference type="SAM" id="Phobius"/>
    </source>
</evidence>
<keyword evidence="6 10" id="KW-0812">Transmembrane</keyword>
<feature type="transmembrane region" description="Helical" evidence="10">
    <location>
        <begin position="583"/>
        <end position="605"/>
    </location>
</feature>
<keyword evidence="3" id="KW-1003">Cell membrane</keyword>
<keyword evidence="4" id="KW-0328">Glycosyltransferase</keyword>
<comment type="caution">
    <text evidence="12">The sequence shown here is derived from an EMBL/GenBank/DDBJ whole genome shotgun (WGS) entry which is preliminary data.</text>
</comment>
<dbReference type="Pfam" id="PF00535">
    <property type="entry name" value="Glycos_transf_2"/>
    <property type="match status" value="1"/>
</dbReference>
<dbReference type="InterPro" id="IPR022791">
    <property type="entry name" value="L-PG_synthase/AglD"/>
</dbReference>
<reference evidence="12" key="1">
    <citation type="submission" date="2022-06" db="EMBL/GenBank/DDBJ databases">
        <title>Natrinema sp. a new haloarchaeum isolate from saline soil.</title>
        <authorList>
            <person name="Strakova D."/>
            <person name="Galisteo C."/>
            <person name="Sanchez-Porro C."/>
            <person name="Ventosa A."/>
        </authorList>
    </citation>
    <scope>NUCLEOTIDE SEQUENCE</scope>
    <source>
        <strain evidence="12">S1CR25-10</strain>
    </source>
</reference>
<dbReference type="Gene3D" id="3.90.550.10">
    <property type="entry name" value="Spore Coat Polysaccharide Biosynthesis Protein SpsA, Chain A"/>
    <property type="match status" value="1"/>
</dbReference>
<organism evidence="12 13">
    <name type="scientific">Natrinema salsiterrestre</name>
    <dbReference type="NCBI Taxonomy" id="2950540"/>
    <lineage>
        <taxon>Archaea</taxon>
        <taxon>Methanobacteriati</taxon>
        <taxon>Methanobacteriota</taxon>
        <taxon>Stenosarchaea group</taxon>
        <taxon>Halobacteria</taxon>
        <taxon>Halobacteriales</taxon>
        <taxon>Natrialbaceae</taxon>
        <taxon>Natrinema</taxon>
    </lineage>
</organism>
<feature type="transmembrane region" description="Helical" evidence="10">
    <location>
        <begin position="522"/>
        <end position="542"/>
    </location>
</feature>
<dbReference type="InterPro" id="IPR035518">
    <property type="entry name" value="DPG_synthase"/>
</dbReference>
<keyword evidence="8 10" id="KW-0472">Membrane</keyword>
<feature type="transmembrane region" description="Helical" evidence="10">
    <location>
        <begin position="379"/>
        <end position="399"/>
    </location>
</feature>
<evidence type="ECO:0000313" key="13">
    <source>
        <dbReference type="Proteomes" id="UP001154061"/>
    </source>
</evidence>
<dbReference type="InterPro" id="IPR001173">
    <property type="entry name" value="Glyco_trans_2-like"/>
</dbReference>
<evidence type="ECO:0000256" key="6">
    <source>
        <dbReference type="ARBA" id="ARBA00022692"/>
    </source>
</evidence>
<feature type="transmembrane region" description="Helical" evidence="10">
    <location>
        <begin position="554"/>
        <end position="577"/>
    </location>
</feature>
<keyword evidence="7 10" id="KW-1133">Transmembrane helix</keyword>
<feature type="transmembrane region" description="Helical" evidence="10">
    <location>
        <begin position="425"/>
        <end position="447"/>
    </location>
</feature>
<name>A0A9Q4KZ37_9EURY</name>
<dbReference type="GO" id="GO:0016757">
    <property type="term" value="F:glycosyltransferase activity"/>
    <property type="evidence" value="ECO:0007669"/>
    <property type="project" value="UniProtKB-KW"/>
</dbReference>
<dbReference type="RefSeq" id="WP_277522298.1">
    <property type="nucleotide sequence ID" value="NZ_JAMQOT010000005.1"/>
</dbReference>
<dbReference type="Proteomes" id="UP001154061">
    <property type="component" value="Unassembled WGS sequence"/>
</dbReference>
<keyword evidence="5" id="KW-0808">Transferase</keyword>
<keyword evidence="13" id="KW-1185">Reference proteome</keyword>
<evidence type="ECO:0000256" key="2">
    <source>
        <dbReference type="ARBA" id="ARBA00006739"/>
    </source>
</evidence>
<dbReference type="AlphaFoldDB" id="A0A9Q4KZ37"/>
<comment type="subcellular location">
    <subcellularLocation>
        <location evidence="1">Cell membrane</location>
        <topology evidence="1">Multi-pass membrane protein</topology>
    </subcellularLocation>
</comment>
<sequence length="634" mass="68841">MRYRQPEPDPPDRTDLEAPEVSVVLPAYNEAETIERTIAVTRETLAEFLPKGGFDIIVAEDGCDDRTPEIASRIASEDPRVRHFHSDERLGRGGALKRAFQEGDGDVLVYFDTDLATDLHHLEELVESVRSAEYDVVTGSRLLPENMADRPLKRQVFSQGYNGLVRLFLRSDLRDHQCGFKAFDRDVMLELLDDVKGDHWFWDTEVLVRAQQRYDVKEFPVDWEPKGDSKVDITRDVFGMGSQIFRLWWERSVSPRVTARTKSITGILATVGLFLLAGMFLDPMVLLETVRSADAGLVSLGASAYFLSWPIRGLRYRDILAKLDFSERTGFLTGAVFISQTGNLVFPARAGDGIRAYILKARRNIPYSSGFASLAIERVFDLLVITVMAGVMFGVLALGGTDVSVFWAGDATGGASTTGETGRTALVAAAAVAVGTLATVAGLVTTARSDRNYVHRTIGRISGGPSVESLRDAIEGFVSDLQLIARDRGAFVRVGLLSAVIWTIDVLTALLVFVAFGVNLPLWMLLAVGFFAVSVGNLAKVLPLTPGGVGLYEGAFAFIIVALTPVGWSVALAAAVVDHAVKNFVTLAGGVGSTLLFNVSLVTAVKEGREVASESADREDESTDIPASRSVGDR</sequence>
<proteinExistence type="inferred from homology"/>
<evidence type="ECO:0000259" key="11">
    <source>
        <dbReference type="Pfam" id="PF00535"/>
    </source>
</evidence>
<dbReference type="InterPro" id="IPR029044">
    <property type="entry name" value="Nucleotide-diphossugar_trans"/>
</dbReference>
<dbReference type="SUPFAM" id="SSF53448">
    <property type="entry name" value="Nucleotide-diphospho-sugar transferases"/>
    <property type="match status" value="1"/>
</dbReference>
<feature type="region of interest" description="Disordered" evidence="9">
    <location>
        <begin position="610"/>
        <end position="634"/>
    </location>
</feature>
<dbReference type="EMBL" id="JAMQOT010000005">
    <property type="protein sequence ID" value="MDF9746755.1"/>
    <property type="molecule type" value="Genomic_DNA"/>
</dbReference>
<protein>
    <submittedName>
        <fullName evidence="12">Flippase-like domain-containing protein</fullName>
    </submittedName>
</protein>
<evidence type="ECO:0000256" key="3">
    <source>
        <dbReference type="ARBA" id="ARBA00022475"/>
    </source>
</evidence>
<dbReference type="NCBIfam" id="TIGR00374">
    <property type="entry name" value="flippase-like domain"/>
    <property type="match status" value="1"/>
</dbReference>
<evidence type="ECO:0000256" key="9">
    <source>
        <dbReference type="SAM" id="MobiDB-lite"/>
    </source>
</evidence>
<evidence type="ECO:0000313" key="12">
    <source>
        <dbReference type="EMBL" id="MDF9746755.1"/>
    </source>
</evidence>
<dbReference type="GO" id="GO:0005886">
    <property type="term" value="C:plasma membrane"/>
    <property type="evidence" value="ECO:0007669"/>
    <property type="project" value="UniProtKB-SubCell"/>
</dbReference>
<evidence type="ECO:0000256" key="5">
    <source>
        <dbReference type="ARBA" id="ARBA00022679"/>
    </source>
</evidence>
<dbReference type="GO" id="GO:0006487">
    <property type="term" value="P:protein N-linked glycosylation"/>
    <property type="evidence" value="ECO:0007669"/>
    <property type="project" value="TreeGrafter"/>
</dbReference>
<feature type="transmembrane region" description="Helical" evidence="10">
    <location>
        <begin position="293"/>
        <end position="311"/>
    </location>
</feature>
<accession>A0A9Q4KZ37</accession>
<dbReference type="CDD" id="cd04188">
    <property type="entry name" value="DPG_synthase"/>
    <property type="match status" value="1"/>
</dbReference>
<dbReference type="PANTHER" id="PTHR10859:SF105">
    <property type="entry name" value="DOLICHYL-PHOSPHATE BETA-D-MANNOSYLTRANSFERASE"/>
    <property type="match status" value="1"/>
</dbReference>
<evidence type="ECO:0000256" key="4">
    <source>
        <dbReference type="ARBA" id="ARBA00022676"/>
    </source>
</evidence>
<feature type="domain" description="Glycosyltransferase 2-like" evidence="11">
    <location>
        <begin position="22"/>
        <end position="188"/>
    </location>
</feature>
<feature type="transmembrane region" description="Helical" evidence="10">
    <location>
        <begin position="264"/>
        <end position="281"/>
    </location>
</feature>
<comment type="similarity">
    <text evidence="2">Belongs to the glycosyltransferase 2 family.</text>
</comment>